<dbReference type="SUPFAM" id="SSF55166">
    <property type="entry name" value="Hedgehog/DD-peptidase"/>
    <property type="match status" value="1"/>
</dbReference>
<dbReference type="Pfam" id="PF02557">
    <property type="entry name" value="VanY"/>
    <property type="match status" value="1"/>
</dbReference>
<evidence type="ECO:0000313" key="3">
    <source>
        <dbReference type="EMBL" id="GAA2733768.1"/>
    </source>
</evidence>
<dbReference type="CDD" id="cd14852">
    <property type="entry name" value="LD-carboxypeptidase"/>
    <property type="match status" value="1"/>
</dbReference>
<feature type="chain" id="PRO_5046689145" description="D-alanyl-D-alanine carboxypeptidase-like core domain-containing protein" evidence="1">
    <location>
        <begin position="35"/>
        <end position="568"/>
    </location>
</feature>
<dbReference type="InterPro" id="IPR052179">
    <property type="entry name" value="DD-CPase-like"/>
</dbReference>
<name>A0ABP6GYT3_9MICO</name>
<evidence type="ECO:0000256" key="1">
    <source>
        <dbReference type="SAM" id="SignalP"/>
    </source>
</evidence>
<evidence type="ECO:0000259" key="2">
    <source>
        <dbReference type="Pfam" id="PF02557"/>
    </source>
</evidence>
<dbReference type="Pfam" id="PF04122">
    <property type="entry name" value="CW_binding_2"/>
    <property type="match status" value="3"/>
</dbReference>
<dbReference type="Proteomes" id="UP001501326">
    <property type="component" value="Unassembled WGS sequence"/>
</dbReference>
<dbReference type="InterPro" id="IPR058193">
    <property type="entry name" value="VanY/YodJ_core_dom"/>
</dbReference>
<organism evidence="3 4">
    <name type="scientific">Pedococcus aerophilus</name>
    <dbReference type="NCBI Taxonomy" id="436356"/>
    <lineage>
        <taxon>Bacteria</taxon>
        <taxon>Bacillati</taxon>
        <taxon>Actinomycetota</taxon>
        <taxon>Actinomycetes</taxon>
        <taxon>Micrococcales</taxon>
        <taxon>Intrasporangiaceae</taxon>
        <taxon>Pedococcus</taxon>
    </lineage>
</organism>
<gene>
    <name evidence="3" type="ORF">GCM10009867_12410</name>
</gene>
<keyword evidence="4" id="KW-1185">Reference proteome</keyword>
<keyword evidence="1" id="KW-0732">Signal</keyword>
<dbReference type="InterPro" id="IPR009045">
    <property type="entry name" value="Zn_M74/Hedgehog-like"/>
</dbReference>
<accession>A0ABP6GYT3</accession>
<dbReference type="InterPro" id="IPR003709">
    <property type="entry name" value="VanY-like_core_dom"/>
</dbReference>
<proteinExistence type="predicted"/>
<feature type="domain" description="D-alanyl-D-alanine carboxypeptidase-like core" evidence="2">
    <location>
        <begin position="412"/>
        <end position="542"/>
    </location>
</feature>
<evidence type="ECO:0000313" key="4">
    <source>
        <dbReference type="Proteomes" id="UP001501326"/>
    </source>
</evidence>
<dbReference type="InterPro" id="IPR007253">
    <property type="entry name" value="Cell_wall-bd_2"/>
</dbReference>
<reference evidence="4" key="1">
    <citation type="journal article" date="2019" name="Int. J. Syst. Evol. Microbiol.">
        <title>The Global Catalogue of Microorganisms (GCM) 10K type strain sequencing project: providing services to taxonomists for standard genome sequencing and annotation.</title>
        <authorList>
            <consortium name="The Broad Institute Genomics Platform"/>
            <consortium name="The Broad Institute Genome Sequencing Center for Infectious Disease"/>
            <person name="Wu L."/>
            <person name="Ma J."/>
        </authorList>
    </citation>
    <scope>NUCLEOTIDE SEQUENCE [LARGE SCALE GENOMIC DNA]</scope>
    <source>
        <strain evidence="4">JCM 16378</strain>
    </source>
</reference>
<dbReference type="PANTHER" id="PTHR34385:SF1">
    <property type="entry name" value="PEPTIDOGLYCAN L-ALANYL-D-GLUTAMATE ENDOPEPTIDASE CWLK"/>
    <property type="match status" value="1"/>
</dbReference>
<comment type="caution">
    <text evidence="3">The sequence shown here is derived from an EMBL/GenBank/DDBJ whole genome shotgun (WGS) entry which is preliminary data.</text>
</comment>
<dbReference type="Gene3D" id="3.40.50.12090">
    <property type="match status" value="1"/>
</dbReference>
<feature type="signal peptide" evidence="1">
    <location>
        <begin position="1"/>
        <end position="34"/>
    </location>
</feature>
<dbReference type="Gene3D" id="3.30.1380.10">
    <property type="match status" value="1"/>
</dbReference>
<protein>
    <recommendedName>
        <fullName evidence="2">D-alanyl-D-alanine carboxypeptidase-like core domain-containing protein</fullName>
    </recommendedName>
</protein>
<dbReference type="EMBL" id="BAAARN010000001">
    <property type="protein sequence ID" value="GAA2733768.1"/>
    <property type="molecule type" value="Genomic_DNA"/>
</dbReference>
<dbReference type="PANTHER" id="PTHR34385">
    <property type="entry name" value="D-ALANYL-D-ALANINE CARBOXYPEPTIDASE"/>
    <property type="match status" value="1"/>
</dbReference>
<sequence length="568" mass="57411">MVSPASSMRRARTTSACAAAVVVAVLATPGSAVAAQGGDPDSRERIGTAAGTTTDGAGAAAFAARTTDRIAGADRYATAVAASRAAFPSANPAGLTTVYLASGTGYADALAAGPAAVASSGTLLLTQSNKLTAATASELRRLAPDRVVVVGGPGAVAGKVLDDVRAIGLPASRVSGTDRYATADAVARQAFPAGARTAWVTTGRGYADALAAGPAAGAAGGPVVLVDGNARGLSGATRRLLTDLGVTTVRIAGGTGAVSSGIQADLTGLVGSGSVTRSAGSDRYRTAIAVSHLAFPSLTKGDTYVATGTGFADALAVGVLAGRSKRPLYLSTPYCATTTVRTELSRGVFGRLRLVGGPGAIRGLVGTLTPCQSISSASSPWVVVNKKRPLSPLRYAPSPLVGPSLPNINGQLLRSDAAAALADLAAGSRSAGAGRLAMLSGYRSYSYQSSVYSAKVASSGVAEADKWVARPGHSEHQTGLGTDVSPIGAANCSSYTCIGSTPQGRWIAANAWRYGFVVRYESGRTSTTGYSPEPWHLRYVGKPLAQDYHSGGWHTLEDYFDLPDAPRY</sequence>